<comment type="similarity">
    <text evidence="1">Belongs to the LysR transcriptional regulatory family.</text>
</comment>
<dbReference type="SUPFAM" id="SSF46785">
    <property type="entry name" value="Winged helix' DNA-binding domain"/>
    <property type="match status" value="1"/>
</dbReference>
<dbReference type="GO" id="GO:0003677">
    <property type="term" value="F:DNA binding"/>
    <property type="evidence" value="ECO:0007669"/>
    <property type="project" value="UniProtKB-KW"/>
</dbReference>
<evidence type="ECO:0000256" key="4">
    <source>
        <dbReference type="ARBA" id="ARBA00023163"/>
    </source>
</evidence>
<dbReference type="InterPro" id="IPR050389">
    <property type="entry name" value="LysR-type_TF"/>
</dbReference>
<dbReference type="GO" id="GO:0003700">
    <property type="term" value="F:DNA-binding transcription factor activity"/>
    <property type="evidence" value="ECO:0007669"/>
    <property type="project" value="InterPro"/>
</dbReference>
<proteinExistence type="inferred from homology"/>
<dbReference type="AlphaFoldDB" id="A0A2P5Z1S1"/>
<name>A0A2P5Z1S1_9XANT</name>
<dbReference type="OrthoDB" id="8557381at2"/>
<dbReference type="PROSITE" id="PS50931">
    <property type="entry name" value="HTH_LYSR"/>
    <property type="match status" value="1"/>
</dbReference>
<dbReference type="RefSeq" id="WP_010340422.1">
    <property type="nucleotide sequence ID" value="NZ_CP132343.1"/>
</dbReference>
<comment type="caution">
    <text evidence="6">The sequence shown here is derived from an EMBL/GenBank/DDBJ whole genome shotgun (WGS) entry which is preliminary data.</text>
</comment>
<sequence length="306" mass="32678">MPEPDLNLLIALDALLAECSVAGAARRLGLSASAMSRTLTRLREATGDALLVRAGGAMVATPHALELRARARDAVEAARAVLRPAPAELDPAGLQRTFTVRANDAFVEAFAAMLVAAVAASAPQVRLQFVAKAQKIAAPLREGLADLEIGVLSEMGPELRVQGLFRDRFVGAVRSGHPLARDGEVSVQRYVAFGHVVASRRGRAHGPVDAALQQLGLVRHVATVVPSFSAALAVARASDLIALVPASFMAAQPDMLREPACTFALPVVTEPITVSMLWHPRLEHDAAHRWLRGLFLSEFRARMPLR</sequence>
<keyword evidence="4" id="KW-0804">Transcription</keyword>
<dbReference type="InterPro" id="IPR036388">
    <property type="entry name" value="WH-like_DNA-bd_sf"/>
</dbReference>
<feature type="domain" description="HTH lysR-type" evidence="5">
    <location>
        <begin position="4"/>
        <end position="61"/>
    </location>
</feature>
<accession>A0A2P5Z1S1</accession>
<keyword evidence="2" id="KW-0805">Transcription regulation</keyword>
<dbReference type="Proteomes" id="UP000247346">
    <property type="component" value="Unassembled WGS sequence"/>
</dbReference>
<dbReference type="InterPro" id="IPR000847">
    <property type="entry name" value="LysR_HTH_N"/>
</dbReference>
<dbReference type="PANTHER" id="PTHR30118:SF15">
    <property type="entry name" value="TRANSCRIPTIONAL REGULATORY PROTEIN"/>
    <property type="match status" value="1"/>
</dbReference>
<evidence type="ECO:0000256" key="3">
    <source>
        <dbReference type="ARBA" id="ARBA00023125"/>
    </source>
</evidence>
<evidence type="ECO:0000313" key="7">
    <source>
        <dbReference type="Proteomes" id="UP000247346"/>
    </source>
</evidence>
<dbReference type="Pfam" id="PF00126">
    <property type="entry name" value="HTH_1"/>
    <property type="match status" value="1"/>
</dbReference>
<protein>
    <submittedName>
        <fullName evidence="6">LysR family transcriptional regulator</fullName>
    </submittedName>
</protein>
<dbReference type="PANTHER" id="PTHR30118">
    <property type="entry name" value="HTH-TYPE TRANSCRIPTIONAL REGULATOR LEUO-RELATED"/>
    <property type="match status" value="1"/>
</dbReference>
<evidence type="ECO:0000256" key="2">
    <source>
        <dbReference type="ARBA" id="ARBA00023015"/>
    </source>
</evidence>
<evidence type="ECO:0000313" key="6">
    <source>
        <dbReference type="EMBL" id="PPU81429.1"/>
    </source>
</evidence>
<dbReference type="SUPFAM" id="SSF53850">
    <property type="entry name" value="Periplasmic binding protein-like II"/>
    <property type="match status" value="1"/>
</dbReference>
<dbReference type="Pfam" id="PF03466">
    <property type="entry name" value="LysR_substrate"/>
    <property type="match status" value="1"/>
</dbReference>
<dbReference type="Gene3D" id="1.10.10.10">
    <property type="entry name" value="Winged helix-like DNA-binding domain superfamily/Winged helix DNA-binding domain"/>
    <property type="match status" value="1"/>
</dbReference>
<reference evidence="6 7" key="1">
    <citation type="submission" date="2016-08" db="EMBL/GenBank/DDBJ databases">
        <authorList>
            <person name="Seilhamer J.J."/>
        </authorList>
    </citation>
    <scope>NUCLEOTIDE SEQUENCE [LARGE SCALE GENOMIC DNA]</scope>
    <source>
        <strain evidence="6 7">CFBP4641</strain>
    </source>
</reference>
<gene>
    <name evidence="6" type="ORF">XsacCFBP4641_14465</name>
</gene>
<dbReference type="GeneID" id="93880727"/>
<dbReference type="InterPro" id="IPR036390">
    <property type="entry name" value="WH_DNA-bd_sf"/>
</dbReference>
<organism evidence="6 7">
    <name type="scientific">Xanthomonas sacchari</name>
    <dbReference type="NCBI Taxonomy" id="56458"/>
    <lineage>
        <taxon>Bacteria</taxon>
        <taxon>Pseudomonadati</taxon>
        <taxon>Pseudomonadota</taxon>
        <taxon>Gammaproteobacteria</taxon>
        <taxon>Lysobacterales</taxon>
        <taxon>Lysobacteraceae</taxon>
        <taxon>Xanthomonas</taxon>
    </lineage>
</organism>
<dbReference type="InterPro" id="IPR005119">
    <property type="entry name" value="LysR_subst-bd"/>
</dbReference>
<dbReference type="CDD" id="cd08460">
    <property type="entry name" value="PBP2_DntR_like_1"/>
    <property type="match status" value="1"/>
</dbReference>
<keyword evidence="3" id="KW-0238">DNA-binding</keyword>
<evidence type="ECO:0000256" key="1">
    <source>
        <dbReference type="ARBA" id="ARBA00009437"/>
    </source>
</evidence>
<dbReference type="Gene3D" id="3.40.190.10">
    <property type="entry name" value="Periplasmic binding protein-like II"/>
    <property type="match status" value="2"/>
</dbReference>
<dbReference type="EMBL" id="MDEK01000013">
    <property type="protein sequence ID" value="PPU81429.1"/>
    <property type="molecule type" value="Genomic_DNA"/>
</dbReference>
<evidence type="ECO:0000259" key="5">
    <source>
        <dbReference type="PROSITE" id="PS50931"/>
    </source>
</evidence>